<keyword evidence="3 11" id="KW-0050">Antiport</keyword>
<keyword evidence="9 11" id="KW-0472">Membrane</keyword>
<name>A0ABT9BIE2_9MICO</name>
<dbReference type="Pfam" id="PF06965">
    <property type="entry name" value="Na_H_antiport_1"/>
    <property type="match status" value="1"/>
</dbReference>
<feature type="transmembrane region" description="Helical" evidence="11">
    <location>
        <begin position="67"/>
        <end position="89"/>
    </location>
</feature>
<evidence type="ECO:0000256" key="9">
    <source>
        <dbReference type="ARBA" id="ARBA00023136"/>
    </source>
</evidence>
<evidence type="ECO:0000256" key="10">
    <source>
        <dbReference type="ARBA" id="ARBA00023201"/>
    </source>
</evidence>
<dbReference type="Proteomes" id="UP001241072">
    <property type="component" value="Unassembled WGS sequence"/>
</dbReference>
<dbReference type="NCBIfam" id="TIGR00773">
    <property type="entry name" value="NhaA"/>
    <property type="match status" value="1"/>
</dbReference>
<evidence type="ECO:0000256" key="1">
    <source>
        <dbReference type="ARBA" id="ARBA00004429"/>
    </source>
</evidence>
<protein>
    <recommendedName>
        <fullName evidence="11">Na(+)/H(+) antiporter NhaA</fullName>
    </recommendedName>
    <alternativeName>
        <fullName evidence="11">Sodium/proton antiporter NhaA</fullName>
    </alternativeName>
</protein>
<comment type="subcellular location">
    <subcellularLocation>
        <location evidence="1">Cell inner membrane</location>
        <topology evidence="1">Multi-pass membrane protein</topology>
    </subcellularLocation>
    <subcellularLocation>
        <location evidence="11">Cell membrane</location>
        <topology evidence="11">Multi-pass membrane protein</topology>
    </subcellularLocation>
</comment>
<keyword evidence="5 11" id="KW-0812">Transmembrane</keyword>
<proteinExistence type="inferred from homology"/>
<evidence type="ECO:0000313" key="12">
    <source>
        <dbReference type="EMBL" id="MDO7880798.1"/>
    </source>
</evidence>
<feature type="transmembrane region" description="Helical" evidence="11">
    <location>
        <begin position="394"/>
        <end position="413"/>
    </location>
</feature>
<dbReference type="EMBL" id="JAUQUB010000001">
    <property type="protein sequence ID" value="MDO7880798.1"/>
    <property type="molecule type" value="Genomic_DNA"/>
</dbReference>
<evidence type="ECO:0000256" key="5">
    <source>
        <dbReference type="ARBA" id="ARBA00022692"/>
    </source>
</evidence>
<evidence type="ECO:0000256" key="3">
    <source>
        <dbReference type="ARBA" id="ARBA00022449"/>
    </source>
</evidence>
<feature type="transmembrane region" description="Helical" evidence="11">
    <location>
        <begin position="170"/>
        <end position="190"/>
    </location>
</feature>
<keyword evidence="13" id="KW-1185">Reference proteome</keyword>
<organism evidence="12 13">
    <name type="scientific">Antiquaquibacter soli</name>
    <dbReference type="NCBI Taxonomy" id="3064523"/>
    <lineage>
        <taxon>Bacteria</taxon>
        <taxon>Bacillati</taxon>
        <taxon>Actinomycetota</taxon>
        <taxon>Actinomycetes</taxon>
        <taxon>Micrococcales</taxon>
        <taxon>Microbacteriaceae</taxon>
        <taxon>Antiquaquibacter</taxon>
    </lineage>
</organism>
<feature type="transmembrane region" description="Helical" evidence="11">
    <location>
        <begin position="320"/>
        <end position="341"/>
    </location>
</feature>
<feature type="transmembrane region" description="Helical" evidence="11">
    <location>
        <begin position="361"/>
        <end position="382"/>
    </location>
</feature>
<dbReference type="InterPro" id="IPR004670">
    <property type="entry name" value="NhaA"/>
</dbReference>
<dbReference type="HAMAP" id="MF_01844">
    <property type="entry name" value="NhaA"/>
    <property type="match status" value="1"/>
</dbReference>
<comment type="similarity">
    <text evidence="11">Belongs to the NhaA Na(+)/H(+) (TC 2.A.33) antiporter family.</text>
</comment>
<keyword evidence="7 11" id="KW-0915">Sodium</keyword>
<keyword evidence="4 11" id="KW-1003">Cell membrane</keyword>
<dbReference type="Gene3D" id="1.20.1530.10">
    <property type="entry name" value="Na+/H+ antiporter like domain"/>
    <property type="match status" value="1"/>
</dbReference>
<comment type="catalytic activity">
    <reaction evidence="11">
        <text>Na(+)(in) + 2 H(+)(out) = Na(+)(out) + 2 H(+)(in)</text>
        <dbReference type="Rhea" id="RHEA:29251"/>
        <dbReference type="ChEBI" id="CHEBI:15378"/>
        <dbReference type="ChEBI" id="CHEBI:29101"/>
    </reaction>
</comment>
<keyword evidence="6 11" id="KW-1133">Transmembrane helix</keyword>
<feature type="transmembrane region" description="Helical" evidence="11">
    <location>
        <begin position="196"/>
        <end position="213"/>
    </location>
</feature>
<feature type="transmembrane region" description="Helical" evidence="11">
    <location>
        <begin position="141"/>
        <end position="163"/>
    </location>
</feature>
<feature type="transmembrane region" description="Helical" evidence="11">
    <location>
        <begin position="220"/>
        <end position="252"/>
    </location>
</feature>
<evidence type="ECO:0000256" key="11">
    <source>
        <dbReference type="HAMAP-Rule" id="MF_01844"/>
    </source>
</evidence>
<evidence type="ECO:0000313" key="13">
    <source>
        <dbReference type="Proteomes" id="UP001241072"/>
    </source>
</evidence>
<dbReference type="PANTHER" id="PTHR30341">
    <property type="entry name" value="SODIUM ION/PROTON ANTIPORTER NHAA-RELATED"/>
    <property type="match status" value="1"/>
</dbReference>
<gene>
    <name evidence="11 12" type="primary">nhaA</name>
    <name evidence="12" type="ORF">Q5716_01000</name>
</gene>
<accession>A0ABT9BIE2</accession>
<evidence type="ECO:0000256" key="8">
    <source>
        <dbReference type="ARBA" id="ARBA00023065"/>
    </source>
</evidence>
<dbReference type="InterPro" id="IPR023171">
    <property type="entry name" value="Na/H_antiporter_dom_sf"/>
</dbReference>
<comment type="caution">
    <text evidence="12">The sequence shown here is derived from an EMBL/GenBank/DDBJ whole genome shotgun (WGS) entry which is preliminary data.</text>
</comment>
<sequence>MSTKPDPTPQHQAPHSIWRGIHQTLQSDTIGGALLLGATLLALVLANTPAAPVYEAVRDFTFGPEPLHLNLSVGAWAADGLLAIFFFVVGLELKEEFVAGALRNPRTAALPITAAVGGVVVPALFYVLVNLTAGGDALRGWAIPAATDIAFAIAVLAVVGRFLPPALRTFLLTLAVVDDLLAISIIAIFYTDSLDPLPLLLAIVPLGMFAIAVRRGVRSIWVLLPLGILVWALVHASGIHATVAGVVLGFVVPVMATEKARVEVGKDADGEPLYDGMAAHFADRWGVVSTAFAVPVFAFFAAGVSVGGLEGLRESFTDTIAIGIIVGLVLGKAIGITGTTFLMTRLPGLRLDPSLRWIDLIGMSFVAGIGFTVSLLVGELSFGAGSESDDHVKVGVLAGSFIAALIGAAILGIRNRRYARLTS</sequence>
<dbReference type="PANTHER" id="PTHR30341:SF0">
    <property type="entry name" value="NA(+)_H(+) ANTIPORTER NHAA"/>
    <property type="match status" value="1"/>
</dbReference>
<feature type="transmembrane region" description="Helical" evidence="11">
    <location>
        <begin position="285"/>
        <end position="308"/>
    </location>
</feature>
<keyword evidence="8 11" id="KW-0406">Ion transport</keyword>
<feature type="transmembrane region" description="Helical" evidence="11">
    <location>
        <begin position="109"/>
        <end position="129"/>
    </location>
</feature>
<evidence type="ECO:0000256" key="4">
    <source>
        <dbReference type="ARBA" id="ARBA00022475"/>
    </source>
</evidence>
<evidence type="ECO:0000256" key="6">
    <source>
        <dbReference type="ARBA" id="ARBA00022989"/>
    </source>
</evidence>
<keyword evidence="10 11" id="KW-0739">Sodium transport</keyword>
<reference evidence="12 13" key="1">
    <citation type="submission" date="2023-07" db="EMBL/GenBank/DDBJ databases">
        <title>Protaetiibacter sp. nov WY-16 isolated from soil.</title>
        <authorList>
            <person name="Liu B."/>
            <person name="Wan Y."/>
        </authorList>
    </citation>
    <scope>NUCLEOTIDE SEQUENCE [LARGE SCALE GENOMIC DNA]</scope>
    <source>
        <strain evidence="12 13">WY-16</strain>
    </source>
</reference>
<feature type="transmembrane region" description="Helical" evidence="11">
    <location>
        <begin position="29"/>
        <end position="47"/>
    </location>
</feature>
<keyword evidence="2 11" id="KW-0813">Transport</keyword>
<dbReference type="RefSeq" id="WP_305001227.1">
    <property type="nucleotide sequence ID" value="NZ_JAUQUB010000001.1"/>
</dbReference>
<evidence type="ECO:0000256" key="2">
    <source>
        <dbReference type="ARBA" id="ARBA00022448"/>
    </source>
</evidence>
<comment type="function">
    <text evidence="11">Na(+)/H(+) antiporter that extrudes sodium in exchange for external protons.</text>
</comment>
<evidence type="ECO:0000256" key="7">
    <source>
        <dbReference type="ARBA" id="ARBA00023053"/>
    </source>
</evidence>